<dbReference type="RefSeq" id="WP_334658205.1">
    <property type="nucleotide sequence ID" value="NZ_JARULZ010000001.1"/>
</dbReference>
<gene>
    <name evidence="1" type="ORF">QBA35_08810</name>
</gene>
<comment type="caution">
    <text evidence="1">The sequence shown here is derived from an EMBL/GenBank/DDBJ whole genome shotgun (WGS) entry which is preliminary data.</text>
</comment>
<dbReference type="Proteomes" id="UP001310290">
    <property type="component" value="Unassembled WGS sequence"/>
</dbReference>
<organism evidence="1 2">
    <name type="scientific">Streptomyces bottropensis</name>
    <dbReference type="NCBI Taxonomy" id="42235"/>
    <lineage>
        <taxon>Bacteria</taxon>
        <taxon>Bacillati</taxon>
        <taxon>Actinomycetota</taxon>
        <taxon>Actinomycetes</taxon>
        <taxon>Kitasatosporales</taxon>
        <taxon>Streptomycetaceae</taxon>
        <taxon>Streptomyces</taxon>
    </lineage>
</organism>
<dbReference type="EMBL" id="JARULZ010000001">
    <property type="protein sequence ID" value="MEH0633472.1"/>
    <property type="molecule type" value="Genomic_DNA"/>
</dbReference>
<accession>A0ABU8AIG3</accession>
<keyword evidence="2" id="KW-1185">Reference proteome</keyword>
<reference evidence="1" key="1">
    <citation type="submission" date="2023-04" db="EMBL/GenBank/DDBJ databases">
        <title>Genomic diversity of scab-causing Streptomyces spp. in the province of Quebec, Canada.</title>
        <authorList>
            <person name="Biessy A."/>
            <person name="Cadieux M."/>
            <person name="Ciotola M."/>
            <person name="Filion M."/>
        </authorList>
    </citation>
    <scope>NUCLEOTIDE SEQUENCE</scope>
    <source>
        <strain evidence="1">B21-115</strain>
    </source>
</reference>
<evidence type="ECO:0000313" key="2">
    <source>
        <dbReference type="Proteomes" id="UP001310290"/>
    </source>
</evidence>
<evidence type="ECO:0000313" key="1">
    <source>
        <dbReference type="EMBL" id="MEH0633472.1"/>
    </source>
</evidence>
<sequence length="57" mass="6358">MAARLNRWSDRTVRTSSYVVTRKAWSPLGIRTLDTGQVSRRSLYTGQACIADGRSKG</sequence>
<proteinExistence type="predicted"/>
<name>A0ABU8AIG3_9ACTN</name>
<protein>
    <submittedName>
        <fullName evidence="1">Uncharacterized protein</fullName>
    </submittedName>
</protein>